<dbReference type="EMBL" id="CP019030">
    <property type="protein sequence ID" value="APU46833.1"/>
    <property type="molecule type" value="Genomic_DNA"/>
</dbReference>
<dbReference type="EMBL" id="POTQ01000012">
    <property type="protein sequence ID" value="PNV57736.1"/>
    <property type="molecule type" value="Genomic_DNA"/>
</dbReference>
<dbReference type="GO" id="GO:0005975">
    <property type="term" value="P:carbohydrate metabolic process"/>
    <property type="evidence" value="ECO:0007669"/>
    <property type="project" value="InterPro"/>
</dbReference>
<sequence>MITITNERLMVQIDPLGAQMHSIKRRGEDTEYLWQGDAQSWSRQAPVLFPFVGRLKDDHYGFEGRDFHQTQHGFARGREFKLVNQAADLAVFELESDEQTRTVYPFEFRLTITYALVEDQLVISYQVANPASEQVLRYALGAHPGFNVPLTAAGQFETATLTADPAKVYPQIPLVGPYSDLGHPKELDARRPIQLNHDLFDHDALVFAPYGADLSLTLTEPESGHGVTVLTSGNPFVGVWSQYPNTGNFLCIEPWWGLADGVDSDGQLTHKPAMNQLAPGGVANYQFSIRPF</sequence>
<dbReference type="PATRIC" id="fig|1613.32.peg.1113"/>
<accession>A0A0F4HCQ1</accession>
<evidence type="ECO:0000313" key="5">
    <source>
        <dbReference type="Proteomes" id="UP000236514"/>
    </source>
</evidence>
<dbReference type="Proteomes" id="UP000236514">
    <property type="component" value="Unassembled WGS sequence"/>
</dbReference>
<dbReference type="Proteomes" id="UP000466799">
    <property type="component" value="Unassembled WGS sequence"/>
</dbReference>
<dbReference type="InterPro" id="IPR011013">
    <property type="entry name" value="Gal_mutarotase_sf_dom"/>
</dbReference>
<dbReference type="InterPro" id="IPR014718">
    <property type="entry name" value="GH-type_carb-bd"/>
</dbReference>
<reference evidence="3 5" key="2">
    <citation type="submission" date="2018-01" db="EMBL/GenBank/DDBJ databases">
        <title>Draft genome sequence of the feruloyl esterase-producing strain Lactobacillus fermentum CRL 1446, isolated from artisanal goat milk cheese.</title>
        <authorList>
            <person name="Abeijon Mukdsi M.C."/>
            <person name="Saavedra L."/>
            <person name="Gauffin Cano M.P."/>
            <person name="Hebert E.M."/>
            <person name="Medina R.B."/>
        </authorList>
    </citation>
    <scope>NUCLEOTIDE SEQUENCE [LARGE SCALE GENOMIC DNA]</scope>
    <source>
        <strain evidence="3 5">CRL 1446</strain>
    </source>
</reference>
<dbReference type="GO" id="GO:0016853">
    <property type="term" value="F:isomerase activity"/>
    <property type="evidence" value="ECO:0007669"/>
    <property type="project" value="InterPro"/>
</dbReference>
<dbReference type="GeneID" id="83714708"/>
<evidence type="ECO:0000313" key="3">
    <source>
        <dbReference type="EMBL" id="PNV57736.1"/>
    </source>
</evidence>
<reference evidence="1 4" key="1">
    <citation type="submission" date="2016-12" db="EMBL/GenBank/DDBJ databases">
        <title>Complete Genome Sequence of Lactobacillus fermentum Strain SNUV175, a Probiotic for Treatment of Bacterial Vaginosis.</title>
        <authorList>
            <person name="Lee S."/>
            <person name="You H.J."/>
            <person name="Kwon B."/>
            <person name="Ko G."/>
        </authorList>
    </citation>
    <scope>NUCLEOTIDE SEQUENCE [LARGE SCALE GENOMIC DNA]</scope>
    <source>
        <strain evidence="1 4">SNUV175</strain>
    </source>
</reference>
<dbReference type="AlphaFoldDB" id="A0A0F4HCQ1"/>
<dbReference type="EMBL" id="WHJL01000140">
    <property type="protein sequence ID" value="MPQ36105.1"/>
    <property type="molecule type" value="Genomic_DNA"/>
</dbReference>
<dbReference type="CDD" id="cd09024">
    <property type="entry name" value="Aldose_epim_lacX"/>
    <property type="match status" value="1"/>
</dbReference>
<evidence type="ECO:0000313" key="1">
    <source>
        <dbReference type="EMBL" id="APU46833.1"/>
    </source>
</evidence>
<organism evidence="2 6">
    <name type="scientific">Limosilactobacillus fermentum</name>
    <name type="common">Lactobacillus fermentum</name>
    <dbReference type="NCBI Taxonomy" id="1613"/>
    <lineage>
        <taxon>Bacteria</taxon>
        <taxon>Bacillati</taxon>
        <taxon>Bacillota</taxon>
        <taxon>Bacilli</taxon>
        <taxon>Lactobacillales</taxon>
        <taxon>Lactobacillaceae</taxon>
        <taxon>Limosilactobacillus</taxon>
    </lineage>
</organism>
<evidence type="ECO:0000313" key="2">
    <source>
        <dbReference type="EMBL" id="MPQ36105.1"/>
    </source>
</evidence>
<dbReference type="RefSeq" id="WP_003683143.1">
    <property type="nucleotide sequence ID" value="NZ_AP024320.1"/>
</dbReference>
<evidence type="ECO:0000313" key="6">
    <source>
        <dbReference type="Proteomes" id="UP000466799"/>
    </source>
</evidence>
<protein>
    <submittedName>
        <fullName evidence="2">Aldose 1-epimerase family protein</fullName>
    </submittedName>
    <submittedName>
        <fullName evidence="1">Aldose epimerase</fullName>
    </submittedName>
</protein>
<evidence type="ECO:0000313" key="4">
    <source>
        <dbReference type="Proteomes" id="UP000185427"/>
    </source>
</evidence>
<dbReference type="SUPFAM" id="SSF74650">
    <property type="entry name" value="Galactose mutarotase-like"/>
    <property type="match status" value="1"/>
</dbReference>
<dbReference type="Gene3D" id="2.70.98.10">
    <property type="match status" value="1"/>
</dbReference>
<dbReference type="InterPro" id="IPR037481">
    <property type="entry name" value="LacX"/>
</dbReference>
<name>A0A0F4HCQ1_LIMFE</name>
<gene>
    <name evidence="1" type="ORF">BUW47_10755</name>
    <name evidence="3" type="ORF">C1Y38_06355</name>
    <name evidence="2" type="ORF">GC247_09685</name>
</gene>
<dbReference type="Pfam" id="PF01263">
    <property type="entry name" value="Aldose_epim"/>
    <property type="match status" value="1"/>
</dbReference>
<dbReference type="OrthoDB" id="9795355at2"/>
<dbReference type="InterPro" id="IPR008183">
    <property type="entry name" value="Aldose_1/G6P_1-epimerase"/>
</dbReference>
<dbReference type="Proteomes" id="UP000185427">
    <property type="component" value="Chromosome"/>
</dbReference>
<reference evidence="2 6" key="3">
    <citation type="submission" date="2019-10" db="EMBL/GenBank/DDBJ databases">
        <title>Genome Sequencing and assembly of Lactobacillus fermentum I2, a lactic acid bacteria.</title>
        <authorList>
            <person name="Lopes L.S."/>
            <person name="Persinoti G.F."/>
            <person name="Riano-Pachon D.M."/>
            <person name="Labate C.A."/>
        </authorList>
    </citation>
    <scope>NUCLEOTIDE SEQUENCE [LARGE SCALE GENOMIC DNA]</scope>
    <source>
        <strain evidence="2 6">I2</strain>
    </source>
</reference>
<proteinExistence type="predicted"/>
<dbReference type="GO" id="GO:0030246">
    <property type="term" value="F:carbohydrate binding"/>
    <property type="evidence" value="ECO:0007669"/>
    <property type="project" value="InterPro"/>
</dbReference>